<dbReference type="EMBL" id="DSEC01000053">
    <property type="protein sequence ID" value="HER42964.1"/>
    <property type="molecule type" value="Genomic_DNA"/>
</dbReference>
<sequence>EYDWIVTSCASGGLMLKSEMKRLFDISNDGYFRIEWDEEIETFRRRPGASDVAKEFPRIADIYNEYVEGRVYDVNELVAMLLGLEEESRGFELLFGGPEGEAESSAGPGAPAGGSPNTPSREDRRPAAAHLPVVTYHHPCHLNRGQEVSWQPEALLDLLPGHAYVRMEHADRCCGGGGMFTFLHDEAAEKIAKVKMDAVEALRPDVLATSCPICRIQLMDMLNRRFVIAREREGKSPRVIPVKTPAELVIADLAPVVHLARRTGRGGKPMREQAGTRRKRDVPRP</sequence>
<dbReference type="GO" id="GO:0016491">
    <property type="term" value="F:oxidoreductase activity"/>
    <property type="evidence" value="ECO:0007669"/>
    <property type="project" value="UniProtKB-ARBA"/>
</dbReference>
<dbReference type="PANTHER" id="PTHR32479">
    <property type="entry name" value="GLYCOLATE OXIDASE IRON-SULFUR SUBUNIT"/>
    <property type="match status" value="1"/>
</dbReference>
<dbReference type="InterPro" id="IPR004017">
    <property type="entry name" value="Cys_rich_dom"/>
</dbReference>
<feature type="domain" description="Cysteine-rich" evidence="7">
    <location>
        <begin position="134"/>
        <end position="218"/>
    </location>
</feature>
<feature type="region of interest" description="Disordered" evidence="6">
    <location>
        <begin position="95"/>
        <end position="125"/>
    </location>
</feature>
<keyword evidence="2" id="KW-0479">Metal-binding</keyword>
<evidence type="ECO:0000256" key="2">
    <source>
        <dbReference type="ARBA" id="ARBA00022723"/>
    </source>
</evidence>
<accession>A0A7V2F2Z5</accession>
<dbReference type="Proteomes" id="UP000886069">
    <property type="component" value="Unassembled WGS sequence"/>
</dbReference>
<keyword evidence="4" id="KW-0408">Iron</keyword>
<comment type="caution">
    <text evidence="8">The sequence shown here is derived from an EMBL/GenBank/DDBJ whole genome shotgun (WGS) entry which is preliminary data.</text>
</comment>
<dbReference type="GO" id="GO:0046872">
    <property type="term" value="F:metal ion binding"/>
    <property type="evidence" value="ECO:0007669"/>
    <property type="project" value="UniProtKB-KW"/>
</dbReference>
<evidence type="ECO:0000259" key="7">
    <source>
        <dbReference type="Pfam" id="PF02754"/>
    </source>
</evidence>
<proteinExistence type="predicted"/>
<feature type="region of interest" description="Disordered" evidence="6">
    <location>
        <begin position="261"/>
        <end position="285"/>
    </location>
</feature>
<dbReference type="Pfam" id="PF02754">
    <property type="entry name" value="CCG"/>
    <property type="match status" value="1"/>
</dbReference>
<evidence type="ECO:0000256" key="6">
    <source>
        <dbReference type="SAM" id="MobiDB-lite"/>
    </source>
</evidence>
<evidence type="ECO:0000256" key="3">
    <source>
        <dbReference type="ARBA" id="ARBA00022737"/>
    </source>
</evidence>
<feature type="compositionally biased region" description="Low complexity" evidence="6">
    <location>
        <begin position="103"/>
        <end position="116"/>
    </location>
</feature>
<gene>
    <name evidence="8" type="ORF">ENO08_00705</name>
</gene>
<evidence type="ECO:0000256" key="5">
    <source>
        <dbReference type="ARBA" id="ARBA00023014"/>
    </source>
</evidence>
<dbReference type="PANTHER" id="PTHR32479:SF17">
    <property type="entry name" value="GLYCOLATE OXIDASE IRON-SULFUR SUBUNIT"/>
    <property type="match status" value="1"/>
</dbReference>
<feature type="compositionally biased region" description="Basic residues" evidence="6">
    <location>
        <begin position="276"/>
        <end position="285"/>
    </location>
</feature>
<name>A0A7V2F2Z5_UNCEI</name>
<evidence type="ECO:0000313" key="8">
    <source>
        <dbReference type="EMBL" id="HER42964.1"/>
    </source>
</evidence>
<evidence type="ECO:0000256" key="4">
    <source>
        <dbReference type="ARBA" id="ARBA00023004"/>
    </source>
</evidence>
<evidence type="ECO:0000256" key="1">
    <source>
        <dbReference type="ARBA" id="ARBA00022485"/>
    </source>
</evidence>
<keyword evidence="1" id="KW-0004">4Fe-4S</keyword>
<keyword evidence="3" id="KW-0677">Repeat</keyword>
<reference evidence="8" key="1">
    <citation type="journal article" date="2020" name="mSystems">
        <title>Genome- and Community-Level Interaction Insights into Carbon Utilization and Element Cycling Functions of Hydrothermarchaeota in Hydrothermal Sediment.</title>
        <authorList>
            <person name="Zhou Z."/>
            <person name="Liu Y."/>
            <person name="Xu W."/>
            <person name="Pan J."/>
            <person name="Luo Z.H."/>
            <person name="Li M."/>
        </authorList>
    </citation>
    <scope>NUCLEOTIDE SEQUENCE [LARGE SCALE GENOMIC DNA]</scope>
    <source>
        <strain evidence="8">SpSt-1233</strain>
    </source>
</reference>
<feature type="non-terminal residue" evidence="8">
    <location>
        <position position="1"/>
    </location>
</feature>
<dbReference type="AlphaFoldDB" id="A0A7V2F2Z5"/>
<keyword evidence="5" id="KW-0411">Iron-sulfur</keyword>
<protein>
    <submittedName>
        <fullName evidence="8">(Fe-S)-binding protein</fullName>
    </submittedName>
</protein>
<organism evidence="8">
    <name type="scientific">Eiseniibacteriota bacterium</name>
    <dbReference type="NCBI Taxonomy" id="2212470"/>
    <lineage>
        <taxon>Bacteria</taxon>
        <taxon>Candidatus Eiseniibacteriota</taxon>
    </lineage>
</organism>
<dbReference type="GO" id="GO:0051539">
    <property type="term" value="F:4 iron, 4 sulfur cluster binding"/>
    <property type="evidence" value="ECO:0007669"/>
    <property type="project" value="UniProtKB-KW"/>
</dbReference>